<keyword evidence="2" id="KW-1185">Reference proteome</keyword>
<dbReference type="AlphaFoldDB" id="A0A8J7KN16"/>
<dbReference type="Proteomes" id="UP000622552">
    <property type="component" value="Unassembled WGS sequence"/>
</dbReference>
<evidence type="ECO:0000313" key="2">
    <source>
        <dbReference type="Proteomes" id="UP000622552"/>
    </source>
</evidence>
<sequence length="841" mass="91289">MSVHTLLTYAELVATDPVLRLYCTVDPTGPGMEAHPLGPGPNTLLGPAVDPGVRAVLASDPDRVVRPLAVVARILIDRYAVAPPPLAALCLDPATGRLVLPAGPAAPVEPASWTGLLAALHALAPAHRARVDATFAAETRFLAPGTAHVFGPEAHSVPDRQHAVLTEVLDRVAERARRRRHDPTVRRPAVMLDVDLCALVPRQRTVDALRLVGERFGIAEFVDPAGELPTYHRPSWDGFVARAGLAERYPEMDLAFESFCAAFFEPWDRMRTDEPTPGLARFAWDVHDAGGSVVFNTGRRERVRGHTEAALARAGILAPRMAMMPDDRTRPVHEHKADNLAGFGDLDIVAVFDDLCENRRALAKELPGVLAVAVELPGYAVENPYGPDDGAEVVSSFETVPRTGRTARRRDRHTLSHARSLAELRIAELADHDAAAAGHATHLDAAASRALVDTLLASADTAARRIADNARRTRPDGDPVALIHHVLTRERFRKGPRDNFSLDTARPLGAFVDRCEPLPVVTFGFPVKLHYNGLKTAGFLPDLAELGALVRLRELQHAVRGVYPPGLRITVLTDGNHFQTRPADLLRAYHGKLGEYHTLIGGDDVCAIADVEDVAERILGTDVRARRAGMIDDRTHELEQALAGVDVTAAPVRALDRAGELVTDLLGRRGDGTVMPPFADLFSSLLYVVTIEPPAGVPRPTWSRRLYADIFDVTDPVCGPPRRKVLVGAWQRTIRYLAVLQVDRDLGYDDATLFPGRIRLTPNPRPGSLGFGYLGGAGVLPWHGTAAIDVLGQLSADFAVALSDRGHVPVYSALLGPDQPWFMAPSTVDDLIRTGIHLRRR</sequence>
<dbReference type="InterPro" id="IPR023214">
    <property type="entry name" value="HAD_sf"/>
</dbReference>
<reference evidence="1" key="1">
    <citation type="submission" date="2020-11" db="EMBL/GenBank/DDBJ databases">
        <title>Sequencing the genomes of 1000 actinobacteria strains.</title>
        <authorList>
            <person name="Klenk H.-P."/>
        </authorList>
    </citation>
    <scope>NUCLEOTIDE SEQUENCE</scope>
    <source>
        <strain evidence="1">DSM 45356</strain>
    </source>
</reference>
<evidence type="ECO:0008006" key="3">
    <source>
        <dbReference type="Google" id="ProtNLM"/>
    </source>
</evidence>
<organism evidence="1 2">
    <name type="scientific">Longispora fulva</name>
    <dbReference type="NCBI Taxonomy" id="619741"/>
    <lineage>
        <taxon>Bacteria</taxon>
        <taxon>Bacillati</taxon>
        <taxon>Actinomycetota</taxon>
        <taxon>Actinomycetes</taxon>
        <taxon>Micromonosporales</taxon>
        <taxon>Micromonosporaceae</taxon>
        <taxon>Longispora</taxon>
    </lineage>
</organism>
<evidence type="ECO:0000313" key="1">
    <source>
        <dbReference type="EMBL" id="MBG6134682.1"/>
    </source>
</evidence>
<dbReference type="Pfam" id="PF05141">
    <property type="entry name" value="DIT1_PvcA"/>
    <property type="match status" value="1"/>
</dbReference>
<dbReference type="RefSeq" id="WP_197001889.1">
    <property type="nucleotide sequence ID" value="NZ_BONS01000023.1"/>
</dbReference>
<dbReference type="Gene3D" id="3.40.50.1000">
    <property type="entry name" value="HAD superfamily/HAD-like"/>
    <property type="match status" value="1"/>
</dbReference>
<comment type="caution">
    <text evidence="1">The sequence shown here is derived from an EMBL/GenBank/DDBJ whole genome shotgun (WGS) entry which is preliminary data.</text>
</comment>
<gene>
    <name evidence="1" type="ORF">IW245_000876</name>
</gene>
<name>A0A8J7KN16_9ACTN</name>
<dbReference type="EMBL" id="JADOUF010000001">
    <property type="protein sequence ID" value="MBG6134682.1"/>
    <property type="molecule type" value="Genomic_DNA"/>
</dbReference>
<proteinExistence type="predicted"/>
<dbReference type="InterPro" id="IPR007817">
    <property type="entry name" value="Isocyanide_synthase_DIT1"/>
</dbReference>
<protein>
    <recommendedName>
        <fullName evidence="3">Pyoverdine/dityrosine biosynthesis protein</fullName>
    </recommendedName>
</protein>
<accession>A0A8J7KN16</accession>